<keyword evidence="8" id="KW-0675">Receptor</keyword>
<evidence type="ECO:0000256" key="4">
    <source>
        <dbReference type="ARBA" id="ARBA00022729"/>
    </source>
</evidence>
<evidence type="ECO:0000256" key="7">
    <source>
        <dbReference type="ARBA" id="ARBA00023157"/>
    </source>
</evidence>
<dbReference type="SUPFAM" id="SSF48726">
    <property type="entry name" value="Immunoglobulin"/>
    <property type="match status" value="1"/>
</dbReference>
<evidence type="ECO:0000256" key="6">
    <source>
        <dbReference type="ARBA" id="ARBA00023136"/>
    </source>
</evidence>
<dbReference type="InterPro" id="IPR051713">
    <property type="entry name" value="T-cell_Activation_Regulation"/>
</dbReference>
<dbReference type="GO" id="GO:0071222">
    <property type="term" value="P:cellular response to lipopolysaccharide"/>
    <property type="evidence" value="ECO:0007669"/>
    <property type="project" value="TreeGrafter"/>
</dbReference>
<keyword evidence="14" id="KW-1185">Reference proteome</keyword>
<evidence type="ECO:0000256" key="2">
    <source>
        <dbReference type="ARBA" id="ARBA00022475"/>
    </source>
</evidence>
<name>A0A8T0BBY6_SILME</name>
<evidence type="ECO:0000259" key="12">
    <source>
        <dbReference type="Pfam" id="PF07686"/>
    </source>
</evidence>
<evidence type="ECO:0000256" key="11">
    <source>
        <dbReference type="SAM" id="SignalP"/>
    </source>
</evidence>
<keyword evidence="6" id="KW-0472">Membrane</keyword>
<gene>
    <name evidence="13" type="ORF">HF521_001797</name>
</gene>
<protein>
    <recommendedName>
        <fullName evidence="12">Immunoglobulin V-set domain-containing protein</fullName>
    </recommendedName>
</protein>
<comment type="subcellular location">
    <subcellularLocation>
        <location evidence="1">Cell membrane</location>
        <topology evidence="1">Single-pass type I membrane protein</topology>
    </subcellularLocation>
</comment>
<keyword evidence="4 11" id="KW-0732">Signal</keyword>
<organism evidence="13 14">
    <name type="scientific">Silurus meridionalis</name>
    <name type="common">Southern catfish</name>
    <name type="synonym">Silurus soldatovi meridionalis</name>
    <dbReference type="NCBI Taxonomy" id="175797"/>
    <lineage>
        <taxon>Eukaryota</taxon>
        <taxon>Metazoa</taxon>
        <taxon>Chordata</taxon>
        <taxon>Craniata</taxon>
        <taxon>Vertebrata</taxon>
        <taxon>Euteleostomi</taxon>
        <taxon>Actinopterygii</taxon>
        <taxon>Neopterygii</taxon>
        <taxon>Teleostei</taxon>
        <taxon>Ostariophysi</taxon>
        <taxon>Siluriformes</taxon>
        <taxon>Siluridae</taxon>
        <taxon>Silurus</taxon>
    </lineage>
</organism>
<evidence type="ECO:0000256" key="8">
    <source>
        <dbReference type="ARBA" id="ARBA00023170"/>
    </source>
</evidence>
<feature type="chain" id="PRO_5035771267" description="Immunoglobulin V-set domain-containing protein" evidence="11">
    <location>
        <begin position="22"/>
        <end position="176"/>
    </location>
</feature>
<dbReference type="InterPro" id="IPR013106">
    <property type="entry name" value="Ig_V-set"/>
</dbReference>
<dbReference type="Proteomes" id="UP000606274">
    <property type="component" value="Unassembled WGS sequence"/>
</dbReference>
<evidence type="ECO:0000313" key="14">
    <source>
        <dbReference type="Proteomes" id="UP000606274"/>
    </source>
</evidence>
<evidence type="ECO:0000256" key="5">
    <source>
        <dbReference type="ARBA" id="ARBA00022989"/>
    </source>
</evidence>
<dbReference type="AlphaFoldDB" id="A0A8T0BBY6"/>
<dbReference type="GO" id="GO:0042130">
    <property type="term" value="P:negative regulation of T cell proliferation"/>
    <property type="evidence" value="ECO:0007669"/>
    <property type="project" value="TreeGrafter"/>
</dbReference>
<evidence type="ECO:0000256" key="3">
    <source>
        <dbReference type="ARBA" id="ARBA00022692"/>
    </source>
</evidence>
<dbReference type="EMBL" id="JABFDY010000010">
    <property type="protein sequence ID" value="KAF7702514.1"/>
    <property type="molecule type" value="Genomic_DNA"/>
</dbReference>
<evidence type="ECO:0000256" key="1">
    <source>
        <dbReference type="ARBA" id="ARBA00004251"/>
    </source>
</evidence>
<reference evidence="13" key="1">
    <citation type="submission" date="2020-08" db="EMBL/GenBank/DDBJ databases">
        <title>Chromosome-level assembly of Southern catfish (Silurus meridionalis) provides insights into visual adaptation to the nocturnal and benthic lifestyles.</title>
        <authorList>
            <person name="Zhang Y."/>
            <person name="Wang D."/>
            <person name="Peng Z."/>
        </authorList>
    </citation>
    <scope>NUCLEOTIDE SEQUENCE</scope>
    <source>
        <strain evidence="13">SWU-2019-XX</strain>
        <tissue evidence="13">Muscle</tissue>
    </source>
</reference>
<dbReference type="InterPro" id="IPR013783">
    <property type="entry name" value="Ig-like_fold"/>
</dbReference>
<keyword evidence="7" id="KW-1015">Disulfide bond</keyword>
<dbReference type="GO" id="GO:0042102">
    <property type="term" value="P:positive regulation of T cell proliferation"/>
    <property type="evidence" value="ECO:0007669"/>
    <property type="project" value="TreeGrafter"/>
</dbReference>
<evidence type="ECO:0000313" key="13">
    <source>
        <dbReference type="EMBL" id="KAF7702514.1"/>
    </source>
</evidence>
<evidence type="ECO:0000256" key="9">
    <source>
        <dbReference type="ARBA" id="ARBA00023180"/>
    </source>
</evidence>
<dbReference type="GO" id="GO:0009897">
    <property type="term" value="C:external side of plasma membrane"/>
    <property type="evidence" value="ECO:0007669"/>
    <property type="project" value="TreeGrafter"/>
</dbReference>
<proteinExistence type="predicted"/>
<accession>A0A8T0BBY6</accession>
<dbReference type="PANTHER" id="PTHR25466:SF11">
    <property type="entry name" value="GALECTIN 17-RELATED"/>
    <property type="match status" value="1"/>
</dbReference>
<comment type="caution">
    <text evidence="13">The sequence shown here is derived from an EMBL/GenBank/DDBJ whole genome shotgun (WGS) entry which is preliminary data.</text>
</comment>
<keyword evidence="2" id="KW-1003">Cell membrane</keyword>
<keyword evidence="5" id="KW-1133">Transmembrane helix</keyword>
<keyword evidence="3" id="KW-0812">Transmembrane</keyword>
<keyword evidence="10" id="KW-0393">Immunoglobulin domain</keyword>
<dbReference type="GO" id="GO:0031295">
    <property type="term" value="P:T cell costimulation"/>
    <property type="evidence" value="ECO:0007669"/>
    <property type="project" value="TreeGrafter"/>
</dbReference>
<dbReference type="InterPro" id="IPR036179">
    <property type="entry name" value="Ig-like_dom_sf"/>
</dbReference>
<evidence type="ECO:0000256" key="10">
    <source>
        <dbReference type="ARBA" id="ARBA00023319"/>
    </source>
</evidence>
<dbReference type="PANTHER" id="PTHR25466">
    <property type="entry name" value="T-LYMPHOCYTE ACTIVATION ANTIGEN"/>
    <property type="match status" value="1"/>
</dbReference>
<keyword evidence="9" id="KW-0325">Glycoprotein</keyword>
<dbReference type="GO" id="GO:0006955">
    <property type="term" value="P:immune response"/>
    <property type="evidence" value="ECO:0007669"/>
    <property type="project" value="TreeGrafter"/>
</dbReference>
<feature type="signal peptide" evidence="11">
    <location>
        <begin position="1"/>
        <end position="21"/>
    </location>
</feature>
<dbReference type="Pfam" id="PF07686">
    <property type="entry name" value="V-set"/>
    <property type="match status" value="1"/>
</dbReference>
<feature type="domain" description="Immunoglobulin V-set" evidence="12">
    <location>
        <begin position="25"/>
        <end position="103"/>
    </location>
</feature>
<sequence length="176" mass="20143">MMTFCTICTVWITVYVCLVSADKLIEAEVSSTVILPCTLRVQSKTPYIKWSTADKVVFERSGEEFYEAQGYEGRVKVSAEKLRDGDCSLYLSNLTLNDKGVYRSFQSEKRTKRSVEEQWSPLSVIELSVKLNSLEPEPKETKEKTFETSGETRTNYPHAQLLLFSFLSCFLLYRGT</sequence>
<dbReference type="Gene3D" id="2.60.40.10">
    <property type="entry name" value="Immunoglobulins"/>
    <property type="match status" value="1"/>
</dbReference>
<dbReference type="GO" id="GO:0007166">
    <property type="term" value="P:cell surface receptor signaling pathway"/>
    <property type="evidence" value="ECO:0007669"/>
    <property type="project" value="TreeGrafter"/>
</dbReference>